<protein>
    <submittedName>
        <fullName evidence="4">Transferase, Chloramphenicol acetyltransferase-like domain protein</fullName>
    </submittedName>
</protein>
<gene>
    <name evidence="4" type="ORF">CTI12_AA157760</name>
</gene>
<dbReference type="Pfam" id="PF02458">
    <property type="entry name" value="Transferase"/>
    <property type="match status" value="1"/>
</dbReference>
<name>A0A2U1PFU3_ARTAN</name>
<sequence length="453" mass="50252">MTRSIVKPASPTPHHLYTFKLSILDQMIHDVYTPLILFFPNSDKASLNDVITKRSKHLKESLSHILTQFYPIAGEVKDSLQIECNDKGVYYIEARVNQTLEDFLSNPEDEMVRALNPERPKTEESSIGNFMIGIQVNIFNCGGIGLSTSLSHKIFDGHTYCTFMKAWAAAARGCSLETLSPSFVAYEVFPNNPCLEFSMPATKLLTTKLLSTKRFLFNSTALARLKSQPVAGSSSSTSLTSHGPTRNEATSAIIWKAAAKAASNIRPFGPQSPHAFVSSMNLRKRASPPFPNESIGNIVDVAVAICFPESQPDLATLMAQIRESIAKKDSNHIDSMKGEKGHEKINEMLRGLDHLMDVVDLRNFVISSSLLNSGMYEMDFGWGKPIWFYNMHAGFNRFVYLNDTPKGGGVEATVTLSPEEMEIFERDSELLSYAIVDPSPLQFLNQKKSHGGL</sequence>
<dbReference type="InterPro" id="IPR023213">
    <property type="entry name" value="CAT-like_dom_sf"/>
</dbReference>
<dbReference type="EMBL" id="PKPP01001209">
    <property type="protein sequence ID" value="PWA84625.1"/>
    <property type="molecule type" value="Genomic_DNA"/>
</dbReference>
<accession>A0A2U1PFU3</accession>
<keyword evidence="2 4" id="KW-0808">Transferase</keyword>
<dbReference type="GO" id="GO:0016746">
    <property type="term" value="F:acyltransferase activity"/>
    <property type="evidence" value="ECO:0007669"/>
    <property type="project" value="UniProtKB-KW"/>
</dbReference>
<evidence type="ECO:0000313" key="4">
    <source>
        <dbReference type="EMBL" id="PWA84625.1"/>
    </source>
</evidence>
<dbReference type="PANTHER" id="PTHR31623">
    <property type="entry name" value="F21J9.9"/>
    <property type="match status" value="1"/>
</dbReference>
<comment type="caution">
    <text evidence="4">The sequence shown here is derived from an EMBL/GenBank/DDBJ whole genome shotgun (WGS) entry which is preliminary data.</text>
</comment>
<organism evidence="4 5">
    <name type="scientific">Artemisia annua</name>
    <name type="common">Sweet wormwood</name>
    <dbReference type="NCBI Taxonomy" id="35608"/>
    <lineage>
        <taxon>Eukaryota</taxon>
        <taxon>Viridiplantae</taxon>
        <taxon>Streptophyta</taxon>
        <taxon>Embryophyta</taxon>
        <taxon>Tracheophyta</taxon>
        <taxon>Spermatophyta</taxon>
        <taxon>Magnoliopsida</taxon>
        <taxon>eudicotyledons</taxon>
        <taxon>Gunneridae</taxon>
        <taxon>Pentapetalae</taxon>
        <taxon>asterids</taxon>
        <taxon>campanulids</taxon>
        <taxon>Asterales</taxon>
        <taxon>Asteraceae</taxon>
        <taxon>Asteroideae</taxon>
        <taxon>Anthemideae</taxon>
        <taxon>Artemisiinae</taxon>
        <taxon>Artemisia</taxon>
    </lineage>
</organism>
<keyword evidence="3" id="KW-0012">Acyltransferase</keyword>
<evidence type="ECO:0000256" key="2">
    <source>
        <dbReference type="ARBA" id="ARBA00022679"/>
    </source>
</evidence>
<dbReference type="OrthoDB" id="1932220at2759"/>
<dbReference type="AlphaFoldDB" id="A0A2U1PFU3"/>
<evidence type="ECO:0000313" key="5">
    <source>
        <dbReference type="Proteomes" id="UP000245207"/>
    </source>
</evidence>
<dbReference type="STRING" id="35608.A0A2U1PFU3"/>
<dbReference type="PANTHER" id="PTHR31623:SF55">
    <property type="entry name" value="VINORINE SYNTHASE"/>
    <property type="match status" value="1"/>
</dbReference>
<dbReference type="Gene3D" id="3.30.559.10">
    <property type="entry name" value="Chloramphenicol acetyltransferase-like domain"/>
    <property type="match status" value="2"/>
</dbReference>
<comment type="similarity">
    <text evidence="1">Belongs to the plant acyltransferase family.</text>
</comment>
<evidence type="ECO:0000256" key="1">
    <source>
        <dbReference type="ARBA" id="ARBA00009861"/>
    </source>
</evidence>
<proteinExistence type="inferred from homology"/>
<dbReference type="Proteomes" id="UP000245207">
    <property type="component" value="Unassembled WGS sequence"/>
</dbReference>
<keyword evidence="5" id="KW-1185">Reference proteome</keyword>
<evidence type="ECO:0000256" key="3">
    <source>
        <dbReference type="ARBA" id="ARBA00023315"/>
    </source>
</evidence>
<reference evidence="4 5" key="1">
    <citation type="journal article" date="2018" name="Mol. Plant">
        <title>The genome of Artemisia annua provides insight into the evolution of Asteraceae family and artemisinin biosynthesis.</title>
        <authorList>
            <person name="Shen Q."/>
            <person name="Zhang L."/>
            <person name="Liao Z."/>
            <person name="Wang S."/>
            <person name="Yan T."/>
            <person name="Shi P."/>
            <person name="Liu M."/>
            <person name="Fu X."/>
            <person name="Pan Q."/>
            <person name="Wang Y."/>
            <person name="Lv Z."/>
            <person name="Lu X."/>
            <person name="Zhang F."/>
            <person name="Jiang W."/>
            <person name="Ma Y."/>
            <person name="Chen M."/>
            <person name="Hao X."/>
            <person name="Li L."/>
            <person name="Tang Y."/>
            <person name="Lv G."/>
            <person name="Zhou Y."/>
            <person name="Sun X."/>
            <person name="Brodelius P.E."/>
            <person name="Rose J.K.C."/>
            <person name="Tang K."/>
        </authorList>
    </citation>
    <scope>NUCLEOTIDE SEQUENCE [LARGE SCALE GENOMIC DNA]</scope>
    <source>
        <strain evidence="5">cv. Huhao1</strain>
        <tissue evidence="4">Leaf</tissue>
    </source>
</reference>